<evidence type="ECO:0000313" key="7">
    <source>
        <dbReference type="Proteomes" id="UP000008229"/>
    </source>
</evidence>
<dbReference type="InterPro" id="IPR000914">
    <property type="entry name" value="SBP_5_dom"/>
</dbReference>
<sequence length="536" mass="58621">MDEVKKVLPSVRGRGVSRRAFLNEGAAWGLSASTVGRLLAVGAAPAGLLAGCGTDSESASGGGGGGGAAGIIAIGNAEPPTSAYWDPHAQFGMADTQLWSLTYDMLLSYDKSGRVVGGLARRWHRTSPQRMRLELREDARFQDGAPVLAKDVKASLDRLGDPESRLVLSAYATPGMRVEVIDEHTIEIVTPRPFGPLESALTLFAIAPARDIAQPDVFRERPLGSGPFRFVRYKNNVVELVANERYWRGKPASRGVELRYIADPEARLNALLTGAIDIYTRGSSLTLDATKKDGYHVTTTGPASQLIYIPQHNTELSDPRVRQAIAHAIDRRAIAKSLIRIDPPARSSLPAGTDGFRPLAPSFEYDPDKARRLLADAGHANGLKITMASSNLVTHQPAIDQLVKSWLEEVGIEVELRTLETGTFRSSYNQYALSFNALGTMNPDPDSLLTFFRPVVAQAALNLDDPKIGRLLQRTRETTGAARRAAIDAYASYLWQNQIMIYVTDDIWFTVVNPKLRNYHRTPQQGEPLLWRASKA</sequence>
<dbReference type="STRING" id="469383.Cwoe_0494"/>
<name>D3F859_CONWI</name>
<dbReference type="PANTHER" id="PTHR30290">
    <property type="entry name" value="PERIPLASMIC BINDING COMPONENT OF ABC TRANSPORTER"/>
    <property type="match status" value="1"/>
</dbReference>
<dbReference type="HOGENOM" id="CLU_017028_7_4_11"/>
<dbReference type="eggNOG" id="COG0747">
    <property type="taxonomic scope" value="Bacteria"/>
</dbReference>
<organism evidence="6 7">
    <name type="scientific">Conexibacter woesei (strain DSM 14684 / CCUG 47730 / CIP 108061 / JCM 11494 / NBRC 100937 / ID131577)</name>
    <dbReference type="NCBI Taxonomy" id="469383"/>
    <lineage>
        <taxon>Bacteria</taxon>
        <taxon>Bacillati</taxon>
        <taxon>Actinomycetota</taxon>
        <taxon>Thermoleophilia</taxon>
        <taxon>Solirubrobacterales</taxon>
        <taxon>Conexibacteraceae</taxon>
        <taxon>Conexibacter</taxon>
    </lineage>
</organism>
<dbReference type="GO" id="GO:0030313">
    <property type="term" value="C:cell envelope"/>
    <property type="evidence" value="ECO:0007669"/>
    <property type="project" value="UniProtKB-SubCell"/>
</dbReference>
<evidence type="ECO:0000259" key="5">
    <source>
        <dbReference type="Pfam" id="PF00496"/>
    </source>
</evidence>
<protein>
    <submittedName>
        <fullName evidence="6">Extracellular solute-binding protein family 5</fullName>
    </submittedName>
</protein>
<reference evidence="6 7" key="1">
    <citation type="journal article" date="2010" name="Stand. Genomic Sci.">
        <title>Complete genome sequence of Conexibacter woesei type strain (ID131577).</title>
        <authorList>
            <person name="Pukall R."/>
            <person name="Lapidus A."/>
            <person name="Glavina Del Rio T."/>
            <person name="Copeland A."/>
            <person name="Tice H."/>
            <person name="Cheng J.-F."/>
            <person name="Lucas S."/>
            <person name="Chen F."/>
            <person name="Nolan M."/>
            <person name="Bruce D."/>
            <person name="Goodwin L."/>
            <person name="Pitluck S."/>
            <person name="Mavromatis K."/>
            <person name="Ivanova N."/>
            <person name="Ovchinnikova G."/>
            <person name="Pati A."/>
            <person name="Chen A."/>
            <person name="Palaniappan K."/>
            <person name="Land M."/>
            <person name="Hauser L."/>
            <person name="Chang Y.-J."/>
            <person name="Jeffries C.D."/>
            <person name="Chain P."/>
            <person name="Meincke L."/>
            <person name="Sims D."/>
            <person name="Brettin T."/>
            <person name="Detter J.C."/>
            <person name="Rohde M."/>
            <person name="Goeker M."/>
            <person name="Bristow J."/>
            <person name="Eisen J.A."/>
            <person name="Markowitz V."/>
            <person name="Kyrpides N.C."/>
            <person name="Klenk H.-P."/>
            <person name="Hugenholtz P."/>
        </authorList>
    </citation>
    <scope>NUCLEOTIDE SEQUENCE [LARGE SCALE GENOMIC DNA]</scope>
    <source>
        <strain evidence="7">DSM 14684 / CIP 108061 / JCM 11494 / NBRC 100937 / ID131577</strain>
    </source>
</reference>
<dbReference type="GO" id="GO:0015833">
    <property type="term" value="P:peptide transport"/>
    <property type="evidence" value="ECO:0007669"/>
    <property type="project" value="TreeGrafter"/>
</dbReference>
<evidence type="ECO:0000256" key="3">
    <source>
        <dbReference type="ARBA" id="ARBA00022448"/>
    </source>
</evidence>
<feature type="domain" description="Solute-binding protein family 5" evidence="5">
    <location>
        <begin position="115"/>
        <end position="452"/>
    </location>
</feature>
<dbReference type="Proteomes" id="UP000008229">
    <property type="component" value="Chromosome"/>
</dbReference>
<evidence type="ECO:0000256" key="4">
    <source>
        <dbReference type="ARBA" id="ARBA00022729"/>
    </source>
</evidence>
<keyword evidence="7" id="KW-1185">Reference proteome</keyword>
<dbReference type="PROSITE" id="PS51318">
    <property type="entry name" value="TAT"/>
    <property type="match status" value="1"/>
</dbReference>
<keyword evidence="4" id="KW-0732">Signal</keyword>
<dbReference type="PIRSF" id="PIRSF002741">
    <property type="entry name" value="MppA"/>
    <property type="match status" value="1"/>
</dbReference>
<proteinExistence type="inferred from homology"/>
<dbReference type="EMBL" id="CP001854">
    <property type="protein sequence ID" value="ADB48929.1"/>
    <property type="molecule type" value="Genomic_DNA"/>
</dbReference>
<dbReference type="Pfam" id="PF00496">
    <property type="entry name" value="SBP_bac_5"/>
    <property type="match status" value="1"/>
</dbReference>
<accession>D3F859</accession>
<dbReference type="RefSeq" id="WP_012931982.1">
    <property type="nucleotide sequence ID" value="NC_013739.1"/>
</dbReference>
<evidence type="ECO:0000256" key="1">
    <source>
        <dbReference type="ARBA" id="ARBA00004196"/>
    </source>
</evidence>
<dbReference type="PANTHER" id="PTHR30290:SF10">
    <property type="entry name" value="PERIPLASMIC OLIGOPEPTIDE-BINDING PROTEIN-RELATED"/>
    <property type="match status" value="1"/>
</dbReference>
<evidence type="ECO:0000313" key="6">
    <source>
        <dbReference type="EMBL" id="ADB48929.1"/>
    </source>
</evidence>
<evidence type="ECO:0000256" key="2">
    <source>
        <dbReference type="ARBA" id="ARBA00005695"/>
    </source>
</evidence>
<dbReference type="AlphaFoldDB" id="D3F859"/>
<dbReference type="InterPro" id="IPR006311">
    <property type="entry name" value="TAT_signal"/>
</dbReference>
<dbReference type="GO" id="GO:1904680">
    <property type="term" value="F:peptide transmembrane transporter activity"/>
    <property type="evidence" value="ECO:0007669"/>
    <property type="project" value="TreeGrafter"/>
</dbReference>
<dbReference type="CDD" id="cd00995">
    <property type="entry name" value="PBP2_NikA_DppA_OppA_like"/>
    <property type="match status" value="1"/>
</dbReference>
<dbReference type="InterPro" id="IPR039424">
    <property type="entry name" value="SBP_5"/>
</dbReference>
<dbReference type="SUPFAM" id="SSF53850">
    <property type="entry name" value="Periplasmic binding protein-like II"/>
    <property type="match status" value="1"/>
</dbReference>
<comment type="subcellular location">
    <subcellularLocation>
        <location evidence="1">Cell envelope</location>
    </subcellularLocation>
</comment>
<dbReference type="InterPro" id="IPR030678">
    <property type="entry name" value="Peptide/Ni-bd"/>
</dbReference>
<comment type="similarity">
    <text evidence="2">Belongs to the bacterial solute-binding protein 5 family.</text>
</comment>
<dbReference type="GO" id="GO:0043190">
    <property type="term" value="C:ATP-binding cassette (ABC) transporter complex"/>
    <property type="evidence" value="ECO:0007669"/>
    <property type="project" value="InterPro"/>
</dbReference>
<dbReference type="Gene3D" id="3.10.105.10">
    <property type="entry name" value="Dipeptide-binding Protein, Domain 3"/>
    <property type="match status" value="1"/>
</dbReference>
<gene>
    <name evidence="6" type="ordered locus">Cwoe_0494</name>
</gene>
<reference evidence="7" key="2">
    <citation type="submission" date="2010-01" db="EMBL/GenBank/DDBJ databases">
        <title>The complete genome of Conexibacter woesei DSM 14684.</title>
        <authorList>
            <consortium name="US DOE Joint Genome Institute (JGI-PGF)"/>
            <person name="Lucas S."/>
            <person name="Copeland A."/>
            <person name="Lapidus A."/>
            <person name="Glavina del Rio T."/>
            <person name="Dalin E."/>
            <person name="Tice H."/>
            <person name="Bruce D."/>
            <person name="Goodwin L."/>
            <person name="Pitluck S."/>
            <person name="Kyrpides N."/>
            <person name="Mavromatis K."/>
            <person name="Ivanova N."/>
            <person name="Mikhailova N."/>
            <person name="Chertkov O."/>
            <person name="Brettin T."/>
            <person name="Detter J.C."/>
            <person name="Han C."/>
            <person name="Larimer F."/>
            <person name="Land M."/>
            <person name="Hauser L."/>
            <person name="Markowitz V."/>
            <person name="Cheng J.-F."/>
            <person name="Hugenholtz P."/>
            <person name="Woyke T."/>
            <person name="Wu D."/>
            <person name="Pukall R."/>
            <person name="Steenblock K."/>
            <person name="Schneider S."/>
            <person name="Klenk H.-P."/>
            <person name="Eisen J.A."/>
        </authorList>
    </citation>
    <scope>NUCLEOTIDE SEQUENCE [LARGE SCALE GENOMIC DNA]</scope>
    <source>
        <strain evidence="7">DSM 14684 / CIP 108061 / JCM 11494 / NBRC 100937 / ID131577</strain>
    </source>
</reference>
<keyword evidence="3" id="KW-0813">Transport</keyword>
<dbReference type="KEGG" id="cwo:Cwoe_0494"/>
<dbReference type="Gene3D" id="3.40.190.10">
    <property type="entry name" value="Periplasmic binding protein-like II"/>
    <property type="match status" value="1"/>
</dbReference>
<dbReference type="Gene3D" id="3.90.76.10">
    <property type="entry name" value="Dipeptide-binding Protein, Domain 1"/>
    <property type="match status" value="1"/>
</dbReference>
<dbReference type="GO" id="GO:0042597">
    <property type="term" value="C:periplasmic space"/>
    <property type="evidence" value="ECO:0007669"/>
    <property type="project" value="UniProtKB-ARBA"/>
</dbReference>